<feature type="non-terminal residue" evidence="2">
    <location>
        <position position="85"/>
    </location>
</feature>
<evidence type="ECO:0000256" key="1">
    <source>
        <dbReference type="SAM" id="Phobius"/>
    </source>
</evidence>
<evidence type="ECO:0000313" key="2">
    <source>
        <dbReference type="EMBL" id="CAJ0568140.1"/>
    </source>
</evidence>
<dbReference type="AlphaFoldDB" id="A0AA36CGZ2"/>
<keyword evidence="3" id="KW-1185">Reference proteome</keyword>
<evidence type="ECO:0000313" key="3">
    <source>
        <dbReference type="Proteomes" id="UP001177023"/>
    </source>
</evidence>
<dbReference type="Proteomes" id="UP001177023">
    <property type="component" value="Unassembled WGS sequence"/>
</dbReference>
<dbReference type="EMBL" id="CATQJA010001670">
    <property type="protein sequence ID" value="CAJ0568140.1"/>
    <property type="molecule type" value="Genomic_DNA"/>
</dbReference>
<reference evidence="2" key="1">
    <citation type="submission" date="2023-06" db="EMBL/GenBank/DDBJ databases">
        <authorList>
            <person name="Delattre M."/>
        </authorList>
    </citation>
    <scope>NUCLEOTIDE SEQUENCE</scope>
    <source>
        <strain evidence="2">AF72</strain>
    </source>
</reference>
<proteinExistence type="predicted"/>
<feature type="transmembrane region" description="Helical" evidence="1">
    <location>
        <begin position="58"/>
        <end position="78"/>
    </location>
</feature>
<protein>
    <submittedName>
        <fullName evidence="2">Uncharacterized protein</fullName>
    </submittedName>
</protein>
<keyword evidence="1" id="KW-0812">Transmembrane</keyword>
<name>A0AA36CGZ2_9BILA</name>
<keyword evidence="1" id="KW-1133">Transmembrane helix</keyword>
<organism evidence="2 3">
    <name type="scientific">Mesorhabditis spiculigera</name>
    <dbReference type="NCBI Taxonomy" id="96644"/>
    <lineage>
        <taxon>Eukaryota</taxon>
        <taxon>Metazoa</taxon>
        <taxon>Ecdysozoa</taxon>
        <taxon>Nematoda</taxon>
        <taxon>Chromadorea</taxon>
        <taxon>Rhabditida</taxon>
        <taxon>Rhabditina</taxon>
        <taxon>Rhabditomorpha</taxon>
        <taxon>Rhabditoidea</taxon>
        <taxon>Rhabditidae</taxon>
        <taxon>Mesorhabditinae</taxon>
        <taxon>Mesorhabditis</taxon>
    </lineage>
</organism>
<keyword evidence="1" id="KW-0472">Membrane</keyword>
<gene>
    <name evidence="2" type="ORF">MSPICULIGERA_LOCUS6667</name>
</gene>
<sequence length="85" mass="9723">MRPKRVVNIPLKIHDEIVEVAARRALQEDLHEPSTYRLPGKRNGLNYDSRFQDDDQHFGWWLATLAVCLALPLTVWGLDGSRKAG</sequence>
<comment type="caution">
    <text evidence="2">The sequence shown here is derived from an EMBL/GenBank/DDBJ whole genome shotgun (WGS) entry which is preliminary data.</text>
</comment>
<accession>A0AA36CGZ2</accession>